<protein>
    <submittedName>
        <fullName evidence="1">Uncharacterized protein</fullName>
    </submittedName>
</protein>
<evidence type="ECO:0000313" key="2">
    <source>
        <dbReference type="Proteomes" id="UP001164472"/>
    </source>
</evidence>
<keyword evidence="2" id="KW-1185">Reference proteome</keyword>
<dbReference type="AlphaFoldDB" id="A0A9E8HHV0"/>
<evidence type="ECO:0000313" key="1">
    <source>
        <dbReference type="EMBL" id="UZW73632.1"/>
    </source>
</evidence>
<reference evidence="1" key="1">
    <citation type="submission" date="2022-07" db="EMBL/GenBank/DDBJ databases">
        <title>Alkalimarinus sp. nov., isolated from gut of a Alitta virens.</title>
        <authorList>
            <person name="Yang A.I."/>
            <person name="Shin N.-R."/>
        </authorList>
    </citation>
    <scope>NUCLEOTIDE SEQUENCE</scope>
    <source>
        <strain evidence="1">FA028</strain>
    </source>
</reference>
<gene>
    <name evidence="1" type="ORF">NNL22_11345</name>
</gene>
<dbReference type="Proteomes" id="UP001164472">
    <property type="component" value="Chromosome"/>
</dbReference>
<dbReference type="RefSeq" id="WP_251809773.1">
    <property type="nucleotide sequence ID" value="NZ_CP101527.1"/>
</dbReference>
<accession>A0A9E8HHV0</accession>
<proteinExistence type="predicted"/>
<name>A0A9E8HHV0_9ALTE</name>
<dbReference type="KEGG" id="asem:NNL22_11345"/>
<dbReference type="EMBL" id="CP101527">
    <property type="protein sequence ID" value="UZW73632.1"/>
    <property type="molecule type" value="Genomic_DNA"/>
</dbReference>
<sequence>MRSIKDFSIAAGAMTKMLAKKISFHPASDDMAEILVKYPKLVVALNHGPMLGPLASTITINKLYKENGGADRIPLVIMWRLFYQIPLYKYAMQYMTQVDRGLNFDEFLQKMENEGFTDLLVKPEGENCNYGNGLDIQPFLSPRFIEFSLRLNTPILVVVHQGSENWAKMIPVSKHLDPILKYLPKKSFDRLKETRTFSAPLFTSRLNNLKVMYKLYQPTITFDDLGDDLTQRKQLLSAEADKVRTLMQSMVDELKNA</sequence>
<organism evidence="1 2">
    <name type="scientific">Alkalimarinus sediminis</name>
    <dbReference type="NCBI Taxonomy" id="1632866"/>
    <lineage>
        <taxon>Bacteria</taxon>
        <taxon>Pseudomonadati</taxon>
        <taxon>Pseudomonadota</taxon>
        <taxon>Gammaproteobacteria</taxon>
        <taxon>Alteromonadales</taxon>
        <taxon>Alteromonadaceae</taxon>
        <taxon>Alkalimarinus</taxon>
    </lineage>
</organism>